<name>A0A507ENU8_9FUNG</name>
<keyword evidence="3" id="KW-1133">Transmembrane helix</keyword>
<dbReference type="PANTHER" id="PTHR43248">
    <property type="entry name" value="2-SUCCINYL-6-HYDROXY-2,4-CYCLOHEXADIENE-1-CARBOXYLATE SYNTHASE"/>
    <property type="match status" value="1"/>
</dbReference>
<comment type="caution">
    <text evidence="6">The sequence shown here is derived from an EMBL/GenBank/DDBJ whole genome shotgun (WGS) entry which is preliminary data.</text>
</comment>
<comment type="similarity">
    <text evidence="1">Belongs to the peptidase S33 family.</text>
</comment>
<evidence type="ECO:0008006" key="8">
    <source>
        <dbReference type="Google" id="ProtNLM"/>
    </source>
</evidence>
<dbReference type="AlphaFoldDB" id="A0A507ENU8"/>
<dbReference type="InterPro" id="IPR000073">
    <property type="entry name" value="AB_hydrolase_1"/>
</dbReference>
<accession>A0A507ENU8</accession>
<evidence type="ECO:0000313" key="6">
    <source>
        <dbReference type="EMBL" id="TPX65524.1"/>
    </source>
</evidence>
<dbReference type="GO" id="GO:0016787">
    <property type="term" value="F:hydrolase activity"/>
    <property type="evidence" value="ECO:0007669"/>
    <property type="project" value="UniProtKB-KW"/>
</dbReference>
<feature type="domain" description="AB hydrolase-1" evidence="4">
    <location>
        <begin position="121"/>
        <end position="277"/>
    </location>
</feature>
<dbReference type="Pfam" id="PF00561">
    <property type="entry name" value="Abhydrolase_1"/>
    <property type="match status" value="1"/>
</dbReference>
<evidence type="ECO:0000259" key="5">
    <source>
        <dbReference type="Pfam" id="PF08386"/>
    </source>
</evidence>
<gene>
    <name evidence="6" type="ORF">CcCBS67573_g08099</name>
</gene>
<dbReference type="Gene3D" id="3.40.50.1820">
    <property type="entry name" value="alpha/beta hydrolase"/>
    <property type="match status" value="1"/>
</dbReference>
<dbReference type="Pfam" id="PF08386">
    <property type="entry name" value="Abhydrolase_4"/>
    <property type="match status" value="1"/>
</dbReference>
<dbReference type="EMBL" id="QEAP01000484">
    <property type="protein sequence ID" value="TPX65524.1"/>
    <property type="molecule type" value="Genomic_DNA"/>
</dbReference>
<keyword evidence="3" id="KW-0472">Membrane</keyword>
<protein>
    <recommendedName>
        <fullName evidence="8">Peptidase S33 tripeptidyl aminopeptidase-like C-terminal domain-containing protein</fullName>
    </recommendedName>
</protein>
<dbReference type="STRING" id="246404.A0A507ENU8"/>
<dbReference type="OrthoDB" id="425534at2759"/>
<keyword evidence="3" id="KW-0812">Transmembrane</keyword>
<keyword evidence="7" id="KW-1185">Reference proteome</keyword>
<dbReference type="InterPro" id="IPR029058">
    <property type="entry name" value="AB_hydrolase_fold"/>
</dbReference>
<proteinExistence type="inferred from homology"/>
<dbReference type="PANTHER" id="PTHR43248:SF25">
    <property type="entry name" value="AB HYDROLASE-1 DOMAIN-CONTAINING PROTEIN-RELATED"/>
    <property type="match status" value="1"/>
</dbReference>
<reference evidence="6 7" key="1">
    <citation type="journal article" date="2019" name="Sci. Rep.">
        <title>Comparative genomics of chytrid fungi reveal insights into the obligate biotrophic and pathogenic lifestyle of Synchytrium endobioticum.</title>
        <authorList>
            <person name="van de Vossenberg B.T.L.H."/>
            <person name="Warris S."/>
            <person name="Nguyen H.D.T."/>
            <person name="van Gent-Pelzer M.P.E."/>
            <person name="Joly D.L."/>
            <person name="van de Geest H.C."/>
            <person name="Bonants P.J.M."/>
            <person name="Smith D.S."/>
            <person name="Levesque C.A."/>
            <person name="van der Lee T.A.J."/>
        </authorList>
    </citation>
    <scope>NUCLEOTIDE SEQUENCE [LARGE SCALE GENOMIC DNA]</scope>
    <source>
        <strain evidence="6 7">CBS 675.73</strain>
    </source>
</reference>
<feature type="domain" description="Peptidase S33 tripeptidyl aminopeptidase-like C-terminal" evidence="5">
    <location>
        <begin position="450"/>
        <end position="553"/>
    </location>
</feature>
<evidence type="ECO:0000256" key="2">
    <source>
        <dbReference type="ARBA" id="ARBA00022801"/>
    </source>
</evidence>
<keyword evidence="2" id="KW-0378">Hydrolase</keyword>
<sequence>MIKEEHESLLGHSPTVRHRPTHNQLLLPLLFIGASVLAFICGSAVRGTPPQAQQLSPQASASPFNWTTCPQKDSNYKCGTLFVPLEYSNLVPAFNISIPIAVAVFKAQKTPRMGTITFNFGGPGGPGKPAVLGRGPALSELTGGHYDVLSFDPRGIGESVPIRCFQSASIHSQFQVMDAAIGFPENVYGSKTPLETVAAYAKARAISCFSFYYSAEWTKELLPRMGTTHVARDMDRIREALGDSVLNFHGFSYGTMLGVVYANMFPTCVGRVILDGVMNPLTYMGGPVFKDTPGDVHDSDALFEAFALECDIAGPERCRLSSPGRIPTTSTRIKQFLKKLEKEPLVVADHDAVIPFVLTAARLSGFIYRMLYTSTQWASYAKDLAKAVNDGNATSLINRFAPSFVQDSCALSDTSGENGMYGVTCLDTNGNDVGLDQWNSAAEDIEKVSSLFGKTSLWNYLPCKYWKVRPTERYTGPWNQTLKNKVLLIGNTLDIITPLKNAQTVERIMAGNAVLLHHDGYGHCSTSQKSTCTINAVKAFYTNGTYPDSGAFCPYDRDVEFFPVEGQATLMSDDKKDAVRQIQEYIVAVNA</sequence>
<dbReference type="InterPro" id="IPR013595">
    <property type="entry name" value="Pept_S33_TAP-like_C"/>
</dbReference>
<evidence type="ECO:0000259" key="4">
    <source>
        <dbReference type="Pfam" id="PF00561"/>
    </source>
</evidence>
<feature type="transmembrane region" description="Helical" evidence="3">
    <location>
        <begin position="25"/>
        <end position="45"/>
    </location>
</feature>
<dbReference type="Proteomes" id="UP000320333">
    <property type="component" value="Unassembled WGS sequence"/>
</dbReference>
<evidence type="ECO:0000256" key="1">
    <source>
        <dbReference type="ARBA" id="ARBA00010088"/>
    </source>
</evidence>
<evidence type="ECO:0000256" key="3">
    <source>
        <dbReference type="SAM" id="Phobius"/>
    </source>
</evidence>
<dbReference type="InterPro" id="IPR051601">
    <property type="entry name" value="Serine_prot/Carboxylest_S33"/>
</dbReference>
<evidence type="ECO:0000313" key="7">
    <source>
        <dbReference type="Proteomes" id="UP000320333"/>
    </source>
</evidence>
<dbReference type="SUPFAM" id="SSF53474">
    <property type="entry name" value="alpha/beta-Hydrolases"/>
    <property type="match status" value="1"/>
</dbReference>
<organism evidence="6 7">
    <name type="scientific">Chytriomyces confervae</name>
    <dbReference type="NCBI Taxonomy" id="246404"/>
    <lineage>
        <taxon>Eukaryota</taxon>
        <taxon>Fungi</taxon>
        <taxon>Fungi incertae sedis</taxon>
        <taxon>Chytridiomycota</taxon>
        <taxon>Chytridiomycota incertae sedis</taxon>
        <taxon>Chytridiomycetes</taxon>
        <taxon>Chytridiales</taxon>
        <taxon>Chytriomycetaceae</taxon>
        <taxon>Chytriomyces</taxon>
    </lineage>
</organism>